<dbReference type="OrthoDB" id="7629852at2"/>
<dbReference type="InterPro" id="IPR036249">
    <property type="entry name" value="Thioredoxin-like_sf"/>
</dbReference>
<keyword evidence="3" id="KW-1185">Reference proteome</keyword>
<evidence type="ECO:0000313" key="2">
    <source>
        <dbReference type="EMBL" id="SFN62378.1"/>
    </source>
</evidence>
<dbReference type="InterPro" id="IPR050620">
    <property type="entry name" value="Thioredoxin_H-type-like"/>
</dbReference>
<dbReference type="Gene3D" id="3.40.30.10">
    <property type="entry name" value="Glutaredoxin"/>
    <property type="match status" value="1"/>
</dbReference>
<name>A0A1I5AIW5_9FLAO</name>
<dbReference type="STRING" id="684065.SAMN05421738_11719"/>
<dbReference type="PANTHER" id="PTHR10438">
    <property type="entry name" value="THIOREDOXIN"/>
    <property type="match status" value="1"/>
</dbReference>
<organism evidence="2 3">
    <name type="scientific">Algoriella xinjiangensis</name>
    <dbReference type="NCBI Taxonomy" id="684065"/>
    <lineage>
        <taxon>Bacteria</taxon>
        <taxon>Pseudomonadati</taxon>
        <taxon>Bacteroidota</taxon>
        <taxon>Flavobacteriia</taxon>
        <taxon>Flavobacteriales</taxon>
        <taxon>Weeksellaceae</taxon>
        <taxon>Algoriella</taxon>
    </lineage>
</organism>
<dbReference type="SUPFAM" id="SSF52833">
    <property type="entry name" value="Thioredoxin-like"/>
    <property type="match status" value="1"/>
</dbReference>
<gene>
    <name evidence="2" type="ORF">SAMN05421738_11719</name>
</gene>
<evidence type="ECO:0000259" key="1">
    <source>
        <dbReference type="PROSITE" id="PS51352"/>
    </source>
</evidence>
<dbReference type="Proteomes" id="UP000199149">
    <property type="component" value="Unassembled WGS sequence"/>
</dbReference>
<dbReference type="RefSeq" id="WP_092910003.1">
    <property type="nucleotide sequence ID" value="NZ_FOUZ01000017.1"/>
</dbReference>
<evidence type="ECO:0000313" key="3">
    <source>
        <dbReference type="Proteomes" id="UP000199149"/>
    </source>
</evidence>
<feature type="domain" description="Thioredoxin" evidence="1">
    <location>
        <begin position="1"/>
        <end position="104"/>
    </location>
</feature>
<dbReference type="CDD" id="cd02947">
    <property type="entry name" value="TRX_family"/>
    <property type="match status" value="1"/>
</dbReference>
<dbReference type="PRINTS" id="PR00421">
    <property type="entry name" value="THIOREDOXIN"/>
</dbReference>
<dbReference type="PANTHER" id="PTHR10438:SF468">
    <property type="entry name" value="THIOREDOXIN-1-RELATED"/>
    <property type="match status" value="1"/>
</dbReference>
<reference evidence="3" key="1">
    <citation type="submission" date="2016-10" db="EMBL/GenBank/DDBJ databases">
        <authorList>
            <person name="Varghese N."/>
            <person name="Submissions S."/>
        </authorList>
    </citation>
    <scope>NUCLEOTIDE SEQUENCE [LARGE SCALE GENOMIC DNA]</scope>
    <source>
        <strain evidence="3">XJ109</strain>
    </source>
</reference>
<dbReference type="AlphaFoldDB" id="A0A1I5AIW5"/>
<proteinExistence type="predicted"/>
<keyword evidence="2" id="KW-0413">Isomerase</keyword>
<sequence>MFAELEQDNLAQVVADNNIVIVQYGAGWCGNCRLVKPKFKKLAAEYEGQAEFLYVDAEKLPESRKLADVPNLPTFAVFKGGQNVGQVTASKIEAVKELINEVANI</sequence>
<protein>
    <submittedName>
        <fullName evidence="2">Thiol-disulfide isomerase or thioredoxin</fullName>
    </submittedName>
</protein>
<dbReference type="InterPro" id="IPR013766">
    <property type="entry name" value="Thioredoxin_domain"/>
</dbReference>
<accession>A0A1I5AIW5</accession>
<dbReference type="Pfam" id="PF00085">
    <property type="entry name" value="Thioredoxin"/>
    <property type="match status" value="1"/>
</dbReference>
<dbReference type="GO" id="GO:0016853">
    <property type="term" value="F:isomerase activity"/>
    <property type="evidence" value="ECO:0007669"/>
    <property type="project" value="UniProtKB-KW"/>
</dbReference>
<dbReference type="EMBL" id="FOUZ01000017">
    <property type="protein sequence ID" value="SFN62378.1"/>
    <property type="molecule type" value="Genomic_DNA"/>
</dbReference>
<dbReference type="PROSITE" id="PS51352">
    <property type="entry name" value="THIOREDOXIN_2"/>
    <property type="match status" value="1"/>
</dbReference>